<feature type="compositionally biased region" description="Gly residues" evidence="1">
    <location>
        <begin position="580"/>
        <end position="590"/>
    </location>
</feature>
<dbReference type="SUPFAM" id="SSF57501">
    <property type="entry name" value="Cystine-knot cytokines"/>
    <property type="match status" value="1"/>
</dbReference>
<feature type="compositionally biased region" description="Polar residues" evidence="1">
    <location>
        <begin position="455"/>
        <end position="483"/>
    </location>
</feature>
<comment type="caution">
    <text evidence="3">The sequence shown here is derived from an EMBL/GenBank/DDBJ whole genome shotgun (WGS) entry which is preliminary data.</text>
</comment>
<feature type="compositionally biased region" description="Basic and acidic residues" evidence="1">
    <location>
        <begin position="238"/>
        <end position="250"/>
    </location>
</feature>
<organism evidence="3 4">
    <name type="scientific">Amphibalanus amphitrite</name>
    <name type="common">Striped barnacle</name>
    <name type="synonym">Balanus amphitrite</name>
    <dbReference type="NCBI Taxonomy" id="1232801"/>
    <lineage>
        <taxon>Eukaryota</taxon>
        <taxon>Metazoa</taxon>
        <taxon>Ecdysozoa</taxon>
        <taxon>Arthropoda</taxon>
        <taxon>Crustacea</taxon>
        <taxon>Multicrustacea</taxon>
        <taxon>Cirripedia</taxon>
        <taxon>Thoracica</taxon>
        <taxon>Thoracicalcarea</taxon>
        <taxon>Balanomorpha</taxon>
        <taxon>Balanoidea</taxon>
        <taxon>Balanidae</taxon>
        <taxon>Amphibalaninae</taxon>
        <taxon>Amphibalanus</taxon>
    </lineage>
</organism>
<sequence>MLRNHVAQRSIMRPSHVTVLLIVVTSYVAADLAEEIVDLSQCRDSNRLGKSLQHVEPPASCLRRPGGTGTTWCDTPGADYPWQAIRAYLRRSSDDVTRRTGQLDPTDIEKLLNKYGVSKSPSVVKRLRRSADVTSDARDVTRQQLVREAGRVTSRGSATTVTEATNFELDGEPKDGSTSDKHGGTKTKRINDKNLTEEDELVLLLTYFSNPNSIIFTESVLQGLMMMREASEGDEEQWIEKEGSESEMKVQGESVISETQQGDDKASGEHLTQARPGGIEGDVALEGTPEVQNATSNEQHGVDQTLESKEDSVSENLVNTETLEPYEIPSLTPTSTPVTTTQQDSSRQPDSSATSSSDSPTAPSPSAVLSAASPTVSPPPSTIPATSLFPDVHSRRPSPLRHPIHAESPPYGDLPMASSSSDISSPGIRTGAQVLQQIQTGEDILAEFSDRETSRPSTSGGASQDKWSWSHQGSHVNSQTPEQATWDDDTWTDDAHTSWGTKTDGHDSWGDEHFPPEVQYYRPTRPPPVEADPVDAFQWVDSPTPEWRPMRPSPQAESLVVLPPEKGDQKKDRPERVPVRGGGNSGGDGGMYEAERIVVGSKRRPTTRRPETVASLAEELEFIEETVYTEPIYRPNGEAEVSPTAAMTPTTTEAPMTSSGTTADPYVMSACDVSVEVRSPYYAMNTQNVWKMLINIPPFETYIHMEHCVKEHKQGR</sequence>
<feature type="region of interest" description="Disordered" evidence="1">
    <location>
        <begin position="232"/>
        <end position="591"/>
    </location>
</feature>
<dbReference type="EMBL" id="VIIS01001501">
    <property type="protein sequence ID" value="KAF0297292.1"/>
    <property type="molecule type" value="Genomic_DNA"/>
</dbReference>
<keyword evidence="2" id="KW-0732">Signal</keyword>
<evidence type="ECO:0000256" key="1">
    <source>
        <dbReference type="SAM" id="MobiDB-lite"/>
    </source>
</evidence>
<feature type="compositionally biased region" description="Basic and acidic residues" evidence="1">
    <location>
        <begin position="503"/>
        <end position="515"/>
    </location>
</feature>
<accession>A0A6A4W2G5</accession>
<feature type="region of interest" description="Disordered" evidence="1">
    <location>
        <begin position="168"/>
        <end position="189"/>
    </location>
</feature>
<evidence type="ECO:0000313" key="3">
    <source>
        <dbReference type="EMBL" id="KAF0297292.1"/>
    </source>
</evidence>
<feature type="signal peptide" evidence="2">
    <location>
        <begin position="1"/>
        <end position="30"/>
    </location>
</feature>
<dbReference type="Proteomes" id="UP000440578">
    <property type="component" value="Unassembled WGS sequence"/>
</dbReference>
<proteinExistence type="predicted"/>
<protein>
    <submittedName>
        <fullName evidence="3">Uncharacterized protein</fullName>
    </submittedName>
</protein>
<feature type="compositionally biased region" description="Basic and acidic residues" evidence="1">
    <location>
        <begin position="171"/>
        <end position="189"/>
    </location>
</feature>
<name>A0A6A4W2G5_AMPAM</name>
<evidence type="ECO:0000313" key="4">
    <source>
        <dbReference type="Proteomes" id="UP000440578"/>
    </source>
</evidence>
<dbReference type="AlphaFoldDB" id="A0A6A4W2G5"/>
<dbReference type="InterPro" id="IPR029034">
    <property type="entry name" value="Cystine-knot_cytokine"/>
</dbReference>
<gene>
    <name evidence="3" type="ORF">FJT64_005274</name>
</gene>
<keyword evidence="4" id="KW-1185">Reference proteome</keyword>
<feature type="chain" id="PRO_5025377996" evidence="2">
    <location>
        <begin position="31"/>
        <end position="716"/>
    </location>
</feature>
<dbReference type="OrthoDB" id="6594799at2759"/>
<reference evidence="3 4" key="1">
    <citation type="submission" date="2019-07" db="EMBL/GenBank/DDBJ databases">
        <title>Draft genome assembly of a fouling barnacle, Amphibalanus amphitrite (Darwin, 1854): The first reference genome for Thecostraca.</title>
        <authorList>
            <person name="Kim W."/>
        </authorList>
    </citation>
    <scope>NUCLEOTIDE SEQUENCE [LARGE SCALE GENOMIC DNA]</scope>
    <source>
        <strain evidence="3">SNU_AA5</strain>
        <tissue evidence="3">Soma without cirri and trophi</tissue>
    </source>
</reference>
<feature type="compositionally biased region" description="Low complexity" evidence="1">
    <location>
        <begin position="329"/>
        <end position="375"/>
    </location>
</feature>
<feature type="compositionally biased region" description="Polar residues" evidence="1">
    <location>
        <begin position="290"/>
        <end position="299"/>
    </location>
</feature>
<evidence type="ECO:0000256" key="2">
    <source>
        <dbReference type="SAM" id="SignalP"/>
    </source>
</evidence>
<feature type="compositionally biased region" description="Basic and acidic residues" evidence="1">
    <location>
        <begin position="565"/>
        <end position="578"/>
    </location>
</feature>